<evidence type="ECO:0000256" key="9">
    <source>
        <dbReference type="ARBA" id="ARBA00038126"/>
    </source>
</evidence>
<feature type="compositionally biased region" description="Acidic residues" evidence="10">
    <location>
        <begin position="302"/>
        <end position="313"/>
    </location>
</feature>
<keyword evidence="5" id="KW-0489">Methyltransferase</keyword>
<evidence type="ECO:0000256" key="3">
    <source>
        <dbReference type="ARBA" id="ARBA00012533"/>
    </source>
</evidence>
<dbReference type="SUPFAM" id="SSF53335">
    <property type="entry name" value="S-adenosyl-L-methionine-dependent methyltransferases"/>
    <property type="match status" value="1"/>
</dbReference>
<dbReference type="Gene3D" id="3.40.50.150">
    <property type="entry name" value="Vaccinia Virus protein VP39"/>
    <property type="match status" value="1"/>
</dbReference>
<comment type="subcellular location">
    <subcellularLocation>
        <location evidence="2">Cytoplasm</location>
    </subcellularLocation>
    <subcellularLocation>
        <location evidence="1">Nucleus</location>
    </subcellularLocation>
</comment>
<keyword evidence="7" id="KW-0949">S-adenosyl-L-methionine</keyword>
<feature type="region of interest" description="Disordered" evidence="10">
    <location>
        <begin position="293"/>
        <end position="313"/>
    </location>
</feature>
<protein>
    <recommendedName>
        <fullName evidence="3">protein-histidine N-methyltransferase</fullName>
        <ecNumber evidence="3">2.1.1.85</ecNumber>
    </recommendedName>
</protein>
<dbReference type="GO" id="GO:0018064">
    <property type="term" value="F:protein-L-histidine N-tele-methyltransferase activity"/>
    <property type="evidence" value="ECO:0007669"/>
    <property type="project" value="UniProtKB-EC"/>
</dbReference>
<dbReference type="EC" id="2.1.1.85" evidence="3"/>
<reference evidence="11" key="1">
    <citation type="submission" date="2020-11" db="EMBL/GenBank/DDBJ databases">
        <authorList>
            <person name="Tran Van P."/>
        </authorList>
    </citation>
    <scope>NUCLEOTIDE SEQUENCE</scope>
</reference>
<dbReference type="InterPro" id="IPR019410">
    <property type="entry name" value="Methyltransf_16"/>
</dbReference>
<dbReference type="GO" id="GO:0005737">
    <property type="term" value="C:cytoplasm"/>
    <property type="evidence" value="ECO:0007669"/>
    <property type="project" value="UniProtKB-SubCell"/>
</dbReference>
<dbReference type="GO" id="GO:0032259">
    <property type="term" value="P:methylation"/>
    <property type="evidence" value="ECO:0007669"/>
    <property type="project" value="UniProtKB-KW"/>
</dbReference>
<organism evidence="11">
    <name type="scientific">Timema californicum</name>
    <name type="common">California timema</name>
    <name type="synonym">Walking stick</name>
    <dbReference type="NCBI Taxonomy" id="61474"/>
    <lineage>
        <taxon>Eukaryota</taxon>
        <taxon>Metazoa</taxon>
        <taxon>Ecdysozoa</taxon>
        <taxon>Arthropoda</taxon>
        <taxon>Hexapoda</taxon>
        <taxon>Insecta</taxon>
        <taxon>Pterygota</taxon>
        <taxon>Neoptera</taxon>
        <taxon>Polyneoptera</taxon>
        <taxon>Phasmatodea</taxon>
        <taxon>Timematodea</taxon>
        <taxon>Timematoidea</taxon>
        <taxon>Timematidae</taxon>
        <taxon>Timema</taxon>
    </lineage>
</organism>
<evidence type="ECO:0000256" key="10">
    <source>
        <dbReference type="SAM" id="MobiDB-lite"/>
    </source>
</evidence>
<dbReference type="Pfam" id="PF10294">
    <property type="entry name" value="Methyltransf_16"/>
    <property type="match status" value="1"/>
</dbReference>
<dbReference type="InterPro" id="IPR029063">
    <property type="entry name" value="SAM-dependent_MTases_sf"/>
</dbReference>
<evidence type="ECO:0000256" key="7">
    <source>
        <dbReference type="ARBA" id="ARBA00022691"/>
    </source>
</evidence>
<gene>
    <name evidence="11" type="ORF">TCMB3V08_LOCUS9510</name>
</gene>
<dbReference type="GO" id="GO:0005634">
    <property type="term" value="C:nucleus"/>
    <property type="evidence" value="ECO:0007669"/>
    <property type="project" value="UniProtKB-SubCell"/>
</dbReference>
<dbReference type="PANTHER" id="PTHR14614:SF39">
    <property type="entry name" value="HISTIDINE PROTEIN METHYLTRANSFERASE 1 HOMOLOG"/>
    <property type="match status" value="1"/>
</dbReference>
<evidence type="ECO:0000256" key="2">
    <source>
        <dbReference type="ARBA" id="ARBA00004496"/>
    </source>
</evidence>
<dbReference type="CDD" id="cd02440">
    <property type="entry name" value="AdoMet_MTases"/>
    <property type="match status" value="1"/>
</dbReference>
<keyword evidence="8" id="KW-0539">Nucleus</keyword>
<accession>A0A7R9JCY1</accession>
<dbReference type="AlphaFoldDB" id="A0A7R9JCY1"/>
<evidence type="ECO:0000256" key="5">
    <source>
        <dbReference type="ARBA" id="ARBA00022603"/>
    </source>
</evidence>
<keyword evidence="4" id="KW-0963">Cytoplasm</keyword>
<sequence length="376" mass="42469">MRCCSVFRPNLRFHSDSIRHVKKEETLPLHWSEAAEVFPTETESARHLPFNTVVYGNQRLKVVDPSEAVASLTSAGDIAVAEMHNSDLLPAIYEGGLKIWECTHNFLTWLLAEPRVEFPGSKVLDLGCGAGIIGLVALQLGATVHFQDYNVSVLTAVTMQNVLLNAREDPHEYRTEDCRYFSGDWQSFLDLTEKEFSDEEAKYDFIFTSETIYNPDNHLKLYKVIRDRLKKTGVAYLAAKSCYFGVGGSLQQFRQLLRREDVLQSTVCWKSSQGVQKEILELTFKGHSPTKVVKPTSTLSDEPLEDNSLEDGDNNLPTWIKHGNIVSKNMITWTQETEPKNGEREGNHDTCAARLDGLRQAHNLVECSLRSLTMLD</sequence>
<evidence type="ECO:0000256" key="4">
    <source>
        <dbReference type="ARBA" id="ARBA00022490"/>
    </source>
</evidence>
<name>A0A7R9JCY1_TIMCA</name>
<evidence type="ECO:0000256" key="1">
    <source>
        <dbReference type="ARBA" id="ARBA00004123"/>
    </source>
</evidence>
<evidence type="ECO:0000256" key="6">
    <source>
        <dbReference type="ARBA" id="ARBA00022679"/>
    </source>
</evidence>
<evidence type="ECO:0000313" key="11">
    <source>
        <dbReference type="EMBL" id="CAD7576950.1"/>
    </source>
</evidence>
<proteinExistence type="inferred from homology"/>
<dbReference type="PANTHER" id="PTHR14614">
    <property type="entry name" value="HEPATOCELLULAR CARCINOMA-ASSOCIATED ANTIGEN"/>
    <property type="match status" value="1"/>
</dbReference>
<dbReference type="EMBL" id="OE184888">
    <property type="protein sequence ID" value="CAD7576950.1"/>
    <property type="molecule type" value="Genomic_DNA"/>
</dbReference>
<keyword evidence="6" id="KW-0808">Transferase</keyword>
<comment type="similarity">
    <text evidence="9">Belongs to the methyltransferase superfamily. METTL18 family.</text>
</comment>
<evidence type="ECO:0000256" key="8">
    <source>
        <dbReference type="ARBA" id="ARBA00023242"/>
    </source>
</evidence>